<dbReference type="RefSeq" id="XP_031579659.1">
    <property type="nucleotide sequence ID" value="XM_031722433.1"/>
</dbReference>
<reference evidence="8" key="1">
    <citation type="journal article" date="2015" name="PLoS Genet.">
        <title>The dynamic genome and transcriptome of the human fungal pathogen Blastomyces and close relative Emmonsia.</title>
        <authorList>
            <person name="Munoz J.F."/>
            <person name="Gauthier G.M."/>
            <person name="Desjardins C.A."/>
            <person name="Gallo J.E."/>
            <person name="Holder J."/>
            <person name="Sullivan T.D."/>
            <person name="Marty A.J."/>
            <person name="Carmen J.C."/>
            <person name="Chen Z."/>
            <person name="Ding L."/>
            <person name="Gujja S."/>
            <person name="Magrini V."/>
            <person name="Misas E."/>
            <person name="Mitreva M."/>
            <person name="Priest M."/>
            <person name="Saif S."/>
            <person name="Whiston E.A."/>
            <person name="Young S."/>
            <person name="Zeng Q."/>
            <person name="Goldman W.E."/>
            <person name="Mardis E.R."/>
            <person name="Taylor J.W."/>
            <person name="McEwen J.G."/>
            <person name="Clay O.K."/>
            <person name="Klein B.S."/>
            <person name="Cuomo C.A."/>
        </authorList>
    </citation>
    <scope>NUCLEOTIDE SEQUENCE [LARGE SCALE GENOMIC DNA]</scope>
    <source>
        <strain evidence="8">SLH14081</strain>
    </source>
</reference>
<dbReference type="AlphaFoldDB" id="A0A179UTB3"/>
<dbReference type="VEuPathDB" id="FungiDB:BDBG_06064"/>
<dbReference type="STRING" id="559298.A0A179UTB3"/>
<evidence type="ECO:0000313" key="7">
    <source>
        <dbReference type="EMBL" id="OAT11100.1"/>
    </source>
</evidence>
<protein>
    <submittedName>
        <fullName evidence="7">NCS1 allantoate transporter</fullName>
    </submittedName>
</protein>
<dbReference type="Proteomes" id="UP000002038">
    <property type="component" value="Unassembled WGS sequence"/>
</dbReference>
<evidence type="ECO:0000256" key="5">
    <source>
        <dbReference type="ARBA" id="ARBA00023136"/>
    </source>
</evidence>
<dbReference type="InterPro" id="IPR001248">
    <property type="entry name" value="Pur-cyt_permease"/>
</dbReference>
<sequence>MPIEKKKSSTKSNATSCRMKMKKNLSIRWESLKRAAVVPIDENAHYENGTWCNRDLIPIPPERRTWGIWGYFGYWTVSGSCIFAWTIGSTLLAFGLSPQQAIACVVVGGILTGLLAVACGWMGERQQIGFTVASRFSWGMRGSYFPVLLRAFVGSMWFGMQSFWGGQATRVLIGAIIPGFAHMKNYFAESSHLTTNDFIGVVIWYAAFIPLCLIPPERLQKPFAISFVLFASSCIGMLIWGVENAHGPGSMFHKPASTPSVTWGMLYGISAILGAWGAGTLAQSDWTRYANRPLAPTLSQLVAAPVTIAVTAIVGIIVTSAANDLLGEIMWNPIYLIAAIQEEYESSARARVGVFFASVGMVATQLAISVVLNSISTGMDMAGLCPKYINIVRGSYIMAFIGFCSQPWQLLATATKFLSVVSGFGIFMASLTGIMLADYHVIRRHKLKIDDLYTGDPGSIYWYWHGFNWRAVVAFVSGVWPLFPGLIASINNITHPGLANWIKLFNLTFFVGLAVSFASMATVCYIWPPRGLGEEAPFISHMQRADGVDSVLVGREDIAAGQGRSGLDGVVRVDLKDDGALRGVERVV</sequence>
<evidence type="ECO:0000256" key="4">
    <source>
        <dbReference type="ARBA" id="ARBA00022989"/>
    </source>
</evidence>
<accession>A0A179UTB3</accession>
<evidence type="ECO:0000256" key="1">
    <source>
        <dbReference type="ARBA" id="ARBA00004141"/>
    </source>
</evidence>
<feature type="transmembrane region" description="Helical" evidence="6">
    <location>
        <begin position="467"/>
        <end position="487"/>
    </location>
</feature>
<keyword evidence="3 6" id="KW-0812">Transmembrane</keyword>
<dbReference type="CDD" id="cd11482">
    <property type="entry name" value="SLC-NCS1sbd_NRT1-like"/>
    <property type="match status" value="1"/>
</dbReference>
<feature type="transmembrane region" description="Helical" evidence="6">
    <location>
        <begin position="507"/>
        <end position="527"/>
    </location>
</feature>
<dbReference type="EMBL" id="GG657462">
    <property type="protein sequence ID" value="OAT11100.1"/>
    <property type="molecule type" value="Genomic_DNA"/>
</dbReference>
<evidence type="ECO:0000256" key="6">
    <source>
        <dbReference type="SAM" id="Phobius"/>
    </source>
</evidence>
<comment type="similarity">
    <text evidence="2">Belongs to the purine-cytosine permease (2.A.39) family.</text>
</comment>
<keyword evidence="5 6" id="KW-0472">Membrane</keyword>
<dbReference type="Pfam" id="PF02133">
    <property type="entry name" value="Transp_cyt_pur"/>
    <property type="match status" value="1"/>
</dbReference>
<feature type="transmembrane region" description="Helical" evidence="6">
    <location>
        <begin position="100"/>
        <end position="123"/>
    </location>
</feature>
<feature type="transmembrane region" description="Helical" evidence="6">
    <location>
        <begin position="417"/>
        <end position="437"/>
    </location>
</feature>
<evidence type="ECO:0000256" key="3">
    <source>
        <dbReference type="ARBA" id="ARBA00022692"/>
    </source>
</evidence>
<dbReference type="Gene3D" id="1.10.4160.10">
    <property type="entry name" value="Hydantoin permease"/>
    <property type="match status" value="1"/>
</dbReference>
<dbReference type="PANTHER" id="PTHR30618:SF15">
    <property type="entry name" value="NICOTINAMIDE RIBOSIDE TRANSPORTER 1-RELATED"/>
    <property type="match status" value="1"/>
</dbReference>
<evidence type="ECO:0000256" key="2">
    <source>
        <dbReference type="ARBA" id="ARBA00008974"/>
    </source>
</evidence>
<keyword evidence="4 6" id="KW-1133">Transmembrane helix</keyword>
<dbReference type="OrthoDB" id="2018619at2759"/>
<comment type="subcellular location">
    <subcellularLocation>
        <location evidence="1">Membrane</location>
        <topology evidence="1">Multi-pass membrane protein</topology>
    </subcellularLocation>
</comment>
<gene>
    <name evidence="7" type="ORF">BDBG_06064</name>
</gene>
<feature type="transmembrane region" description="Helical" evidence="6">
    <location>
        <begin position="262"/>
        <end position="281"/>
    </location>
</feature>
<feature type="transmembrane region" description="Helical" evidence="6">
    <location>
        <begin position="301"/>
        <end position="322"/>
    </location>
</feature>
<feature type="transmembrane region" description="Helical" evidence="6">
    <location>
        <begin position="144"/>
        <end position="164"/>
    </location>
</feature>
<feature type="transmembrane region" description="Helical" evidence="6">
    <location>
        <begin position="72"/>
        <end position="94"/>
    </location>
</feature>
<proteinExistence type="inferred from homology"/>
<dbReference type="GeneID" id="8503109"/>
<evidence type="ECO:0000313" key="8">
    <source>
        <dbReference type="Proteomes" id="UP000002038"/>
    </source>
</evidence>
<organism evidence="7 8">
    <name type="scientific">Blastomyces gilchristii (strain SLH14081)</name>
    <name type="common">Blastomyces dermatitidis</name>
    <dbReference type="NCBI Taxonomy" id="559298"/>
    <lineage>
        <taxon>Eukaryota</taxon>
        <taxon>Fungi</taxon>
        <taxon>Dikarya</taxon>
        <taxon>Ascomycota</taxon>
        <taxon>Pezizomycotina</taxon>
        <taxon>Eurotiomycetes</taxon>
        <taxon>Eurotiomycetidae</taxon>
        <taxon>Onygenales</taxon>
        <taxon>Ajellomycetaceae</taxon>
        <taxon>Blastomyces</taxon>
    </lineage>
</organism>
<feature type="transmembrane region" description="Helical" evidence="6">
    <location>
        <begin position="354"/>
        <end position="376"/>
    </location>
</feature>
<keyword evidence="8" id="KW-1185">Reference proteome</keyword>
<name>A0A179UTB3_BLAGS</name>
<dbReference type="PANTHER" id="PTHR30618">
    <property type="entry name" value="NCS1 FAMILY PURINE/PYRIMIDINE TRANSPORTER"/>
    <property type="match status" value="1"/>
</dbReference>
<feature type="transmembrane region" description="Helical" evidence="6">
    <location>
        <begin position="198"/>
        <end position="216"/>
    </location>
</feature>
<dbReference type="GO" id="GO:0005886">
    <property type="term" value="C:plasma membrane"/>
    <property type="evidence" value="ECO:0007669"/>
    <property type="project" value="TreeGrafter"/>
</dbReference>
<feature type="transmembrane region" description="Helical" evidence="6">
    <location>
        <begin position="223"/>
        <end position="242"/>
    </location>
</feature>
<dbReference type="KEGG" id="bgh:BDBG_06064"/>
<dbReference type="GO" id="GO:0015205">
    <property type="term" value="F:nucleobase transmembrane transporter activity"/>
    <property type="evidence" value="ECO:0007669"/>
    <property type="project" value="TreeGrafter"/>
</dbReference>
<dbReference type="InterPro" id="IPR045225">
    <property type="entry name" value="Uracil/uridine/allantoin_perm"/>
</dbReference>
<feature type="transmembrane region" description="Helical" evidence="6">
    <location>
        <begin position="388"/>
        <end position="411"/>
    </location>
</feature>